<feature type="compositionally biased region" description="Basic and acidic residues" evidence="3">
    <location>
        <begin position="338"/>
        <end position="347"/>
    </location>
</feature>
<feature type="domain" description="Rad21/Rec8-like protein N-terminal" evidence="4">
    <location>
        <begin position="3"/>
        <end position="80"/>
    </location>
</feature>
<evidence type="ECO:0000313" key="5">
    <source>
        <dbReference type="EMBL" id="GMM52710.1"/>
    </source>
</evidence>
<dbReference type="GO" id="GO:0005634">
    <property type="term" value="C:nucleus"/>
    <property type="evidence" value="ECO:0007669"/>
    <property type="project" value="UniProtKB-SubCell"/>
</dbReference>
<dbReference type="GO" id="GO:1990414">
    <property type="term" value="P:replication-born double-strand break repair via sister chromatid exchange"/>
    <property type="evidence" value="ECO:0007669"/>
    <property type="project" value="TreeGrafter"/>
</dbReference>
<sequence length="444" mass="49775">MSLKTVWETLSKDELSRNDCFSVDLESAANEIVANNSQYSLRAEGHLVYGLSQIWDKKAFYLYQDSLETNQNIKAAFSDILDTQPGRHNPINLDLNLNLNLDDQDVQDVQENQDDDLNLNLNLPEAEPDLGGEYGDMSVDVIRRDGSAHDFDESMVDEGVLRSQEELNELDALNELDMDMGDNPPPPAELDFGPDLDYSSSPPHTPVNDDGLGDANHKQALETHIQDGDQDGDHQENQNKNGKNRRRRQAVVDDEINTRIPLNMPARLKRKIETVNDDDIEVHGEIITIPLDPEIEKLVDLRYVEAEMKARNPFSGLGSNLGDAGQAGEGDYFDDAEHAERSERSEFEDLGMDATFDDIPDVRNLDFGSGDESGDDEDTEQKRMSRKMRTELQKSLEEGPVSFDSMVSEPQQRACMLMEVLILAAKNQCTPTQETPYGDIQITA</sequence>
<dbReference type="InterPro" id="IPR039781">
    <property type="entry name" value="Rad21/Rec8-like"/>
</dbReference>
<dbReference type="GO" id="GO:0003682">
    <property type="term" value="F:chromatin binding"/>
    <property type="evidence" value="ECO:0007669"/>
    <property type="project" value="TreeGrafter"/>
</dbReference>
<feature type="compositionally biased region" description="Acidic residues" evidence="3">
    <location>
        <begin position="348"/>
        <end position="359"/>
    </location>
</feature>
<dbReference type="PANTHER" id="PTHR12585">
    <property type="entry name" value="SCC1 / RAD21 FAMILY MEMBER"/>
    <property type="match status" value="1"/>
</dbReference>
<keyword evidence="6" id="KW-1185">Reference proteome</keyword>
<organism evidence="5 6">
    <name type="scientific">Starmerella bacillaris</name>
    <name type="common">Yeast</name>
    <name type="synonym">Candida zemplinina</name>
    <dbReference type="NCBI Taxonomy" id="1247836"/>
    <lineage>
        <taxon>Eukaryota</taxon>
        <taxon>Fungi</taxon>
        <taxon>Dikarya</taxon>
        <taxon>Ascomycota</taxon>
        <taxon>Saccharomycotina</taxon>
        <taxon>Dipodascomycetes</taxon>
        <taxon>Dipodascales</taxon>
        <taxon>Trichomonascaceae</taxon>
        <taxon>Starmerella</taxon>
    </lineage>
</organism>
<comment type="subcellular location">
    <subcellularLocation>
        <location evidence="1">Nucleus</location>
    </subcellularLocation>
</comment>
<dbReference type="Pfam" id="PF04825">
    <property type="entry name" value="Rad21_Rec8_N"/>
    <property type="match status" value="1"/>
</dbReference>
<dbReference type="GO" id="GO:0008278">
    <property type="term" value="C:cohesin complex"/>
    <property type="evidence" value="ECO:0007669"/>
    <property type="project" value="InterPro"/>
</dbReference>
<dbReference type="Proteomes" id="UP001362899">
    <property type="component" value="Unassembled WGS sequence"/>
</dbReference>
<gene>
    <name evidence="5" type="ORF">DASB73_036730</name>
</gene>
<protein>
    <recommendedName>
        <fullName evidence="4">Rad21/Rec8-like protein N-terminal domain-containing protein</fullName>
    </recommendedName>
</protein>
<feature type="region of interest" description="Disordered" evidence="3">
    <location>
        <begin position="176"/>
        <end position="254"/>
    </location>
</feature>
<reference evidence="5 6" key="1">
    <citation type="journal article" date="2023" name="Elife">
        <title>Identification of key yeast species and microbe-microbe interactions impacting larval growth of Drosophila in the wild.</title>
        <authorList>
            <person name="Mure A."/>
            <person name="Sugiura Y."/>
            <person name="Maeda R."/>
            <person name="Honda K."/>
            <person name="Sakurai N."/>
            <person name="Takahashi Y."/>
            <person name="Watada M."/>
            <person name="Katoh T."/>
            <person name="Gotoh A."/>
            <person name="Gotoh Y."/>
            <person name="Taniguchi I."/>
            <person name="Nakamura K."/>
            <person name="Hayashi T."/>
            <person name="Katayama T."/>
            <person name="Uemura T."/>
            <person name="Hattori Y."/>
        </authorList>
    </citation>
    <scope>NUCLEOTIDE SEQUENCE [LARGE SCALE GENOMIC DNA]</scope>
    <source>
        <strain evidence="5 6">SB-73</strain>
    </source>
</reference>
<evidence type="ECO:0000256" key="1">
    <source>
        <dbReference type="ARBA" id="ARBA00004123"/>
    </source>
</evidence>
<dbReference type="PANTHER" id="PTHR12585:SF69">
    <property type="entry name" value="FI11703P"/>
    <property type="match status" value="1"/>
</dbReference>
<comment type="caution">
    <text evidence="5">The sequence shown here is derived from an EMBL/GenBank/DDBJ whole genome shotgun (WGS) entry which is preliminary data.</text>
</comment>
<dbReference type="EMBL" id="BTGC01000008">
    <property type="protein sequence ID" value="GMM52710.1"/>
    <property type="molecule type" value="Genomic_DNA"/>
</dbReference>
<keyword evidence="2" id="KW-0539">Nucleus</keyword>
<evidence type="ECO:0000259" key="4">
    <source>
        <dbReference type="Pfam" id="PF04825"/>
    </source>
</evidence>
<feature type="compositionally biased region" description="Basic and acidic residues" evidence="3">
    <location>
        <begin position="215"/>
        <end position="237"/>
    </location>
</feature>
<accession>A0AAV5RMQ8</accession>
<dbReference type="GO" id="GO:0007062">
    <property type="term" value="P:sister chromatid cohesion"/>
    <property type="evidence" value="ECO:0007669"/>
    <property type="project" value="InterPro"/>
</dbReference>
<dbReference type="InterPro" id="IPR006910">
    <property type="entry name" value="Rad21_Rec8_N"/>
</dbReference>
<evidence type="ECO:0000313" key="6">
    <source>
        <dbReference type="Proteomes" id="UP001362899"/>
    </source>
</evidence>
<dbReference type="AlphaFoldDB" id="A0AAV5RMQ8"/>
<evidence type="ECO:0000256" key="2">
    <source>
        <dbReference type="ARBA" id="ARBA00023242"/>
    </source>
</evidence>
<feature type="region of interest" description="Disordered" evidence="3">
    <location>
        <begin position="338"/>
        <end position="386"/>
    </location>
</feature>
<proteinExistence type="predicted"/>
<evidence type="ECO:0000256" key="3">
    <source>
        <dbReference type="SAM" id="MobiDB-lite"/>
    </source>
</evidence>
<name>A0AAV5RMQ8_STABA</name>